<reference evidence="2" key="1">
    <citation type="submission" date="2020-03" db="EMBL/GenBank/DDBJ databases">
        <title>The deep terrestrial virosphere.</title>
        <authorList>
            <person name="Holmfeldt K."/>
            <person name="Nilsson E."/>
            <person name="Simone D."/>
            <person name="Lopez-Fernandez M."/>
            <person name="Wu X."/>
            <person name="de Brujin I."/>
            <person name="Lundin D."/>
            <person name="Andersson A."/>
            <person name="Bertilsson S."/>
            <person name="Dopson M."/>
        </authorList>
    </citation>
    <scope>NUCLEOTIDE SEQUENCE</scope>
    <source>
        <strain evidence="2">TM448A00264</strain>
        <strain evidence="3">TM448B00655</strain>
    </source>
</reference>
<name>A0A6H1ZDK5_9ZZZZ</name>
<dbReference type="InterPro" id="IPR009061">
    <property type="entry name" value="DNA-bd_dom_put_sf"/>
</dbReference>
<dbReference type="Pfam" id="PF12728">
    <property type="entry name" value="HTH_17"/>
    <property type="match status" value="1"/>
</dbReference>
<protein>
    <submittedName>
        <fullName evidence="2">Putative DNA binding, helix-turn-helix domain containing protein</fullName>
    </submittedName>
</protein>
<evidence type="ECO:0000313" key="3">
    <source>
        <dbReference type="EMBL" id="QJH96215.1"/>
    </source>
</evidence>
<dbReference type="EMBL" id="MT143994">
    <property type="protein sequence ID" value="QJA45634.1"/>
    <property type="molecule type" value="Genomic_DNA"/>
</dbReference>
<organism evidence="2">
    <name type="scientific">viral metagenome</name>
    <dbReference type="NCBI Taxonomy" id="1070528"/>
    <lineage>
        <taxon>unclassified sequences</taxon>
        <taxon>metagenomes</taxon>
        <taxon>organismal metagenomes</taxon>
    </lineage>
</organism>
<accession>A0A6H1ZDK5</accession>
<dbReference type="InterPro" id="IPR041657">
    <property type="entry name" value="HTH_17"/>
</dbReference>
<proteinExistence type="predicted"/>
<feature type="domain" description="Helix-turn-helix" evidence="1">
    <location>
        <begin position="6"/>
        <end position="56"/>
    </location>
</feature>
<dbReference type="AlphaFoldDB" id="A0A6H1ZDK5"/>
<dbReference type="EMBL" id="MT144643">
    <property type="protein sequence ID" value="QJH96215.1"/>
    <property type="molecule type" value="Genomic_DNA"/>
</dbReference>
<evidence type="ECO:0000313" key="2">
    <source>
        <dbReference type="EMBL" id="QJA45634.1"/>
    </source>
</evidence>
<dbReference type="SUPFAM" id="SSF46955">
    <property type="entry name" value="Putative DNA-binding domain"/>
    <property type="match status" value="1"/>
</dbReference>
<evidence type="ECO:0000259" key="1">
    <source>
        <dbReference type="Pfam" id="PF12728"/>
    </source>
</evidence>
<sequence length="71" mass="8104">MLSQSYLTTKEAAAYIRLSKRTMEGFRCRGGGPLFIKAGRRCLYRQEDLDEWALANRRSSTSDIPSKGQME</sequence>
<gene>
    <name evidence="2" type="ORF">TM448A00264_0012</name>
    <name evidence="3" type="ORF">TM448B00655_0018</name>
</gene>